<dbReference type="AlphaFoldDB" id="A0ABD5YKS3"/>
<dbReference type="PANTHER" id="PTHR43777:SF1">
    <property type="entry name" value="MOLYBDENUM COFACTOR CYTIDYLYLTRANSFERASE"/>
    <property type="match status" value="1"/>
</dbReference>
<proteinExistence type="predicted"/>
<dbReference type="GO" id="GO:0016779">
    <property type="term" value="F:nucleotidyltransferase activity"/>
    <property type="evidence" value="ECO:0007669"/>
    <property type="project" value="UniProtKB-ARBA"/>
</dbReference>
<dbReference type="GeneID" id="76199527"/>
<protein>
    <submittedName>
        <fullName evidence="2">NTP transferase domain-containing protein</fullName>
    </submittedName>
</protein>
<dbReference type="Gene3D" id="3.90.550.10">
    <property type="entry name" value="Spore Coat Polysaccharide Biosynthesis Protein SpsA, Chain A"/>
    <property type="match status" value="1"/>
</dbReference>
<keyword evidence="3" id="KW-1185">Reference proteome</keyword>
<dbReference type="CDD" id="cd04182">
    <property type="entry name" value="GT_2_like_f"/>
    <property type="match status" value="1"/>
</dbReference>
<dbReference type="Proteomes" id="UP001596417">
    <property type="component" value="Unassembled WGS sequence"/>
</dbReference>
<dbReference type="InterPro" id="IPR029044">
    <property type="entry name" value="Nucleotide-diphossugar_trans"/>
</dbReference>
<dbReference type="RefSeq" id="WP_264554666.1">
    <property type="nucleotide sequence ID" value="NZ_CP109979.1"/>
</dbReference>
<evidence type="ECO:0000313" key="2">
    <source>
        <dbReference type="EMBL" id="MFC7189959.1"/>
    </source>
</evidence>
<keyword evidence="2" id="KW-0808">Transferase</keyword>
<gene>
    <name evidence="2" type="ORF">ACFQL7_08880</name>
</gene>
<dbReference type="EMBL" id="JBHTAX010000001">
    <property type="protein sequence ID" value="MFC7189959.1"/>
    <property type="molecule type" value="Genomic_DNA"/>
</dbReference>
<dbReference type="SUPFAM" id="SSF53448">
    <property type="entry name" value="Nucleotide-diphospho-sugar transferases"/>
    <property type="match status" value="1"/>
</dbReference>
<organism evidence="2 3">
    <name type="scientific">Halocatena marina</name>
    <dbReference type="NCBI Taxonomy" id="2934937"/>
    <lineage>
        <taxon>Archaea</taxon>
        <taxon>Methanobacteriati</taxon>
        <taxon>Methanobacteriota</taxon>
        <taxon>Stenosarchaea group</taxon>
        <taxon>Halobacteria</taxon>
        <taxon>Halobacteriales</taxon>
        <taxon>Natronomonadaceae</taxon>
        <taxon>Halocatena</taxon>
    </lineage>
</organism>
<dbReference type="InterPro" id="IPR025877">
    <property type="entry name" value="MobA-like_NTP_Trfase"/>
</dbReference>
<evidence type="ECO:0000313" key="3">
    <source>
        <dbReference type="Proteomes" id="UP001596417"/>
    </source>
</evidence>
<sequence>MSNQDQIPVLNPHDFDTVERTGKTVGCVVLAAGMGTRYADGNKLLNNIDGEPIVRRAVRTFLASLDDVVVVIGHDTAAVRKALDGLDVSLVVNKDYDQGQSTSLHCGVVVGRNRGWDAIVFGLGDMPFVRSETIDLLVRTDVATDYTILAAAYDRKRGNPTLFDAIHYDALTEIEGDRGGRQLIVQSDETALVETSDPGVTRDIDTIADYNYYR</sequence>
<feature type="domain" description="MobA-like NTP transferase" evidence="1">
    <location>
        <begin position="27"/>
        <end position="187"/>
    </location>
</feature>
<dbReference type="PANTHER" id="PTHR43777">
    <property type="entry name" value="MOLYBDENUM COFACTOR CYTIDYLYLTRANSFERASE"/>
    <property type="match status" value="1"/>
</dbReference>
<dbReference type="Pfam" id="PF12804">
    <property type="entry name" value="NTP_transf_3"/>
    <property type="match status" value="1"/>
</dbReference>
<comment type="caution">
    <text evidence="2">The sequence shown here is derived from an EMBL/GenBank/DDBJ whole genome shotgun (WGS) entry which is preliminary data.</text>
</comment>
<name>A0ABD5YKS3_9EURY</name>
<reference evidence="2 3" key="1">
    <citation type="journal article" date="2019" name="Int. J. Syst. Evol. Microbiol.">
        <title>The Global Catalogue of Microorganisms (GCM) 10K type strain sequencing project: providing services to taxonomists for standard genome sequencing and annotation.</title>
        <authorList>
            <consortium name="The Broad Institute Genomics Platform"/>
            <consortium name="The Broad Institute Genome Sequencing Center for Infectious Disease"/>
            <person name="Wu L."/>
            <person name="Ma J."/>
        </authorList>
    </citation>
    <scope>NUCLEOTIDE SEQUENCE [LARGE SCALE GENOMIC DNA]</scope>
    <source>
        <strain evidence="2 3">RDMS1</strain>
    </source>
</reference>
<accession>A0ABD5YKS3</accession>
<evidence type="ECO:0000259" key="1">
    <source>
        <dbReference type="Pfam" id="PF12804"/>
    </source>
</evidence>